<dbReference type="HAMAP" id="MF_02200">
    <property type="entry name" value="NapD"/>
    <property type="match status" value="1"/>
</dbReference>
<dbReference type="OrthoDB" id="9181043at2"/>
<comment type="caution">
    <text evidence="5">The sequence shown here is derived from an EMBL/GenBank/DDBJ whole genome shotgun (WGS) entry which is preliminary data.</text>
</comment>
<dbReference type="RefSeq" id="WP_132648482.1">
    <property type="nucleotide sequence ID" value="NZ_CP181386.1"/>
</dbReference>
<comment type="function">
    <text evidence="4">Chaperone for NapA, the catalytic subunit of the periplasmic nitrate reductase. It binds directly and specifically to the twin-arginine signal peptide of NapA, preventing premature interaction with the Tat translocase and premature export.</text>
</comment>
<keyword evidence="3 4" id="KW-0143">Chaperone</keyword>
<sequence>MSTAPQTADDPEIHIAGVLVQARPEAVGALRTAITALADTELVGAGDDGRIAVVVEGVGAASVLQVLDALRELPGVLNVALVYQHAEPRSALQQGVTP</sequence>
<keyword evidence="2 4" id="KW-0963">Cytoplasm</keyword>
<evidence type="ECO:0000256" key="2">
    <source>
        <dbReference type="ARBA" id="ARBA00022490"/>
    </source>
</evidence>
<dbReference type="GO" id="GO:0005048">
    <property type="term" value="F:signal sequence binding"/>
    <property type="evidence" value="ECO:0007669"/>
    <property type="project" value="UniProtKB-UniRule"/>
</dbReference>
<comment type="subunit">
    <text evidence="4">Interacts with the cytoplasmic NapA precursor.</text>
</comment>
<dbReference type="AlphaFoldDB" id="A0A4V2SGD9"/>
<dbReference type="GeneID" id="99683055"/>
<comment type="similarity">
    <text evidence="4">Belongs to the NapD family.</text>
</comment>
<comment type="subcellular location">
    <subcellularLocation>
        <location evidence="1 4">Cytoplasm</location>
    </subcellularLocation>
</comment>
<evidence type="ECO:0000313" key="6">
    <source>
        <dbReference type="Proteomes" id="UP000295106"/>
    </source>
</evidence>
<name>A0A4V2SGD9_RUBGE</name>
<dbReference type="GO" id="GO:0051224">
    <property type="term" value="P:negative regulation of protein transport"/>
    <property type="evidence" value="ECO:0007669"/>
    <property type="project" value="UniProtKB-UniRule"/>
</dbReference>
<evidence type="ECO:0000256" key="3">
    <source>
        <dbReference type="ARBA" id="ARBA00023186"/>
    </source>
</evidence>
<evidence type="ECO:0000256" key="4">
    <source>
        <dbReference type="HAMAP-Rule" id="MF_02200"/>
    </source>
</evidence>
<gene>
    <name evidence="4" type="primary">napD</name>
    <name evidence="5" type="ORF">EV684_11162</name>
</gene>
<dbReference type="Gene3D" id="3.30.70.920">
    <property type="match status" value="1"/>
</dbReference>
<proteinExistence type="inferred from homology"/>
<dbReference type="GO" id="GO:0005737">
    <property type="term" value="C:cytoplasm"/>
    <property type="evidence" value="ECO:0007669"/>
    <property type="project" value="UniProtKB-SubCell"/>
</dbReference>
<reference evidence="5 6" key="1">
    <citation type="submission" date="2019-03" db="EMBL/GenBank/DDBJ databases">
        <title>Genomic Encyclopedia of Type Strains, Phase IV (KMG-IV): sequencing the most valuable type-strain genomes for metagenomic binning, comparative biology and taxonomic classification.</title>
        <authorList>
            <person name="Goeker M."/>
        </authorList>
    </citation>
    <scope>NUCLEOTIDE SEQUENCE [LARGE SCALE GENOMIC DNA]</scope>
    <source>
        <strain evidence="5 6">DSM 1709</strain>
    </source>
</reference>
<dbReference type="PANTHER" id="PTHR38603:SF1">
    <property type="entry name" value="CHAPERONE NAPD"/>
    <property type="match status" value="1"/>
</dbReference>
<evidence type="ECO:0000256" key="1">
    <source>
        <dbReference type="ARBA" id="ARBA00004496"/>
    </source>
</evidence>
<protein>
    <recommendedName>
        <fullName evidence="4">Chaperone NapD</fullName>
    </recommendedName>
    <alternativeName>
        <fullName evidence="4">NapA signal peptide-binding chaperone NapD</fullName>
    </alternativeName>
</protein>
<dbReference type="InterPro" id="IPR005623">
    <property type="entry name" value="Chaperone_NapD_NO3_reduct"/>
</dbReference>
<accession>A0A4V2SGD9</accession>
<dbReference type="EMBL" id="SLXD01000011">
    <property type="protein sequence ID" value="TCP00858.1"/>
    <property type="molecule type" value="Genomic_DNA"/>
</dbReference>
<dbReference type="PANTHER" id="PTHR38603">
    <property type="entry name" value="CHAPERONE NAPD"/>
    <property type="match status" value="1"/>
</dbReference>
<dbReference type="Proteomes" id="UP000295106">
    <property type="component" value="Unassembled WGS sequence"/>
</dbReference>
<organism evidence="5 6">
    <name type="scientific">Rubrivivax gelatinosus</name>
    <name type="common">Rhodocyclus gelatinosus</name>
    <name type="synonym">Rhodopseudomonas gelatinosa</name>
    <dbReference type="NCBI Taxonomy" id="28068"/>
    <lineage>
        <taxon>Bacteria</taxon>
        <taxon>Pseudomonadati</taxon>
        <taxon>Pseudomonadota</taxon>
        <taxon>Betaproteobacteria</taxon>
        <taxon>Burkholderiales</taxon>
        <taxon>Sphaerotilaceae</taxon>
        <taxon>Rubrivivax</taxon>
    </lineage>
</organism>
<evidence type="ECO:0000313" key="5">
    <source>
        <dbReference type="EMBL" id="TCP00858.1"/>
    </source>
</evidence>
<dbReference type="Pfam" id="PF03927">
    <property type="entry name" value="NapD"/>
    <property type="match status" value="1"/>
</dbReference>